<dbReference type="InterPro" id="IPR002491">
    <property type="entry name" value="ABC_transptr_periplasmic_BD"/>
</dbReference>
<dbReference type="RefSeq" id="WP_044730483.1">
    <property type="nucleotide sequence ID" value="NZ_JYBP01000003.1"/>
</dbReference>
<organism evidence="7 8">
    <name type="scientific">Geobacillus kaustophilus</name>
    <dbReference type="NCBI Taxonomy" id="1462"/>
    <lineage>
        <taxon>Bacteria</taxon>
        <taxon>Bacillati</taxon>
        <taxon>Bacillota</taxon>
        <taxon>Bacilli</taxon>
        <taxon>Bacillales</taxon>
        <taxon>Anoxybacillaceae</taxon>
        <taxon>Geobacillus</taxon>
        <taxon>Geobacillus thermoleovorans group</taxon>
    </lineage>
</organism>
<evidence type="ECO:0000256" key="5">
    <source>
        <dbReference type="SAM" id="SignalP"/>
    </source>
</evidence>
<comment type="subcellular location">
    <subcellularLocation>
        <location evidence="1">Cell envelope</location>
    </subcellularLocation>
</comment>
<dbReference type="PANTHER" id="PTHR30532:SF1">
    <property type="entry name" value="IRON(3+)-HYDROXAMATE-BINDING PROTEIN FHUD"/>
    <property type="match status" value="1"/>
</dbReference>
<feature type="domain" description="Fe/B12 periplasmic-binding" evidence="6">
    <location>
        <begin position="54"/>
        <end position="313"/>
    </location>
</feature>
<sequence>MLQKKWTSLLAMLMALFVLLGPLAQPAAPVEAASKTRVFKTELGKLVIKGTPKRIVTLSMAGTDAVVTLGLKPVGYTISNSGTVPTYLRNKLKGVPSVGALSAPSLERIAALKPDLIIIDHEFEFHKAMIPQLKKIAPVAGFRANSYKEAMNQLLVLGDILGRKAKAKSFVNQFYKELKSQQAKLKDKNLRVLGFFVNKDGINVWQENSFSGSIFTALKADYAFKEKGDEYSDFKTVSLERILEIDPDVLFAYTDPGKNDLKKVKANPIWSQLKAVKKKRVVEVNRDLWSRSRGPLAAKLIVKEAASILKRYQ</sequence>
<gene>
    <name evidence="7" type="ORF">LG52_98</name>
</gene>
<proteinExistence type="inferred from homology"/>
<comment type="similarity">
    <text evidence="2">Belongs to the bacterial solute-binding protein 8 family.</text>
</comment>
<keyword evidence="3" id="KW-0813">Transport</keyword>
<dbReference type="Gene3D" id="3.40.50.1980">
    <property type="entry name" value="Nitrogenase molybdenum iron protein domain"/>
    <property type="match status" value="2"/>
</dbReference>
<evidence type="ECO:0000256" key="4">
    <source>
        <dbReference type="ARBA" id="ARBA00022729"/>
    </source>
</evidence>
<feature type="chain" id="PRO_5002327281" evidence="5">
    <location>
        <begin position="28"/>
        <end position="313"/>
    </location>
</feature>
<protein>
    <submittedName>
        <fullName evidence="7">Periplasmic binding family protein</fullName>
    </submittedName>
</protein>
<dbReference type="PROSITE" id="PS50983">
    <property type="entry name" value="FE_B12_PBP"/>
    <property type="match status" value="1"/>
</dbReference>
<feature type="signal peptide" evidence="5">
    <location>
        <begin position="1"/>
        <end position="27"/>
    </location>
</feature>
<dbReference type="SUPFAM" id="SSF53807">
    <property type="entry name" value="Helical backbone' metal receptor"/>
    <property type="match status" value="1"/>
</dbReference>
<evidence type="ECO:0000259" key="6">
    <source>
        <dbReference type="PROSITE" id="PS50983"/>
    </source>
</evidence>
<dbReference type="Pfam" id="PF01497">
    <property type="entry name" value="Peripla_BP_2"/>
    <property type="match status" value="1"/>
</dbReference>
<evidence type="ECO:0000256" key="1">
    <source>
        <dbReference type="ARBA" id="ARBA00004196"/>
    </source>
</evidence>
<reference evidence="7 8" key="1">
    <citation type="submission" date="2015-01" db="EMBL/GenBank/DDBJ databases">
        <authorList>
            <person name="Filippidou S."/>
            <person name="Jeanneret N."/>
            <person name="Russel-Delif L."/>
            <person name="Junier T."/>
            <person name="Wunderlin T."/>
            <person name="Molina V."/>
            <person name="Johnson S.L."/>
            <person name="Davenport K.W."/>
            <person name="Chain P.S."/>
            <person name="Dorador C."/>
            <person name="Junier P."/>
        </authorList>
    </citation>
    <scope>NUCLEOTIDE SEQUENCE [LARGE SCALE GENOMIC DNA]</scope>
    <source>
        <strain evidence="7 8">Et7/4</strain>
    </source>
</reference>
<dbReference type="PATRIC" id="fig|1462.6.peg.188"/>
<evidence type="ECO:0000256" key="3">
    <source>
        <dbReference type="ARBA" id="ARBA00022448"/>
    </source>
</evidence>
<evidence type="ECO:0000313" key="7">
    <source>
        <dbReference type="EMBL" id="KJE27654.1"/>
    </source>
</evidence>
<dbReference type="AlphaFoldDB" id="A0A0D8BUH4"/>
<evidence type="ECO:0000256" key="2">
    <source>
        <dbReference type="ARBA" id="ARBA00008814"/>
    </source>
</evidence>
<dbReference type="CDD" id="cd01146">
    <property type="entry name" value="FhuD"/>
    <property type="match status" value="1"/>
</dbReference>
<dbReference type="GO" id="GO:0030288">
    <property type="term" value="C:outer membrane-bounded periplasmic space"/>
    <property type="evidence" value="ECO:0007669"/>
    <property type="project" value="TreeGrafter"/>
</dbReference>
<dbReference type="GO" id="GO:1901678">
    <property type="term" value="P:iron coordination entity transport"/>
    <property type="evidence" value="ECO:0007669"/>
    <property type="project" value="UniProtKB-ARBA"/>
</dbReference>
<dbReference type="PANTHER" id="PTHR30532">
    <property type="entry name" value="IRON III DICITRATE-BINDING PERIPLASMIC PROTEIN"/>
    <property type="match status" value="1"/>
</dbReference>
<comment type="caution">
    <text evidence="7">The sequence shown here is derived from an EMBL/GenBank/DDBJ whole genome shotgun (WGS) entry which is preliminary data.</text>
</comment>
<evidence type="ECO:0000313" key="8">
    <source>
        <dbReference type="Proteomes" id="UP000032522"/>
    </source>
</evidence>
<name>A0A0D8BUH4_GEOKU</name>
<keyword evidence="4 5" id="KW-0732">Signal</keyword>
<dbReference type="OrthoDB" id="9793175at2"/>
<dbReference type="InterPro" id="IPR051313">
    <property type="entry name" value="Bact_iron-sidero_bind"/>
</dbReference>
<dbReference type="Proteomes" id="UP000032522">
    <property type="component" value="Unassembled WGS sequence"/>
</dbReference>
<dbReference type="EMBL" id="JYBP01000003">
    <property type="protein sequence ID" value="KJE27654.1"/>
    <property type="molecule type" value="Genomic_DNA"/>
</dbReference>
<accession>A0A0D8BUH4</accession>